<dbReference type="SUPFAM" id="SSF52540">
    <property type="entry name" value="P-loop containing nucleoside triphosphate hydrolases"/>
    <property type="match status" value="1"/>
</dbReference>
<gene>
    <name evidence="5" type="ORF">SAMN02746065_10850</name>
</gene>
<accession>A0A1W2BFG0</accession>
<dbReference type="InterPro" id="IPR013611">
    <property type="entry name" value="Transp-assoc_OB_typ2"/>
</dbReference>
<sequence>MKELSLQNISSCMGGETILHSVTLSMDRGERLCLLGPSGCGKTTLLRIVAGLDASHGGKVLFRGRNIKPLPSHERNFGMMFQDFALFPHRNVFQNIAFGLEMKKKTKGEIEHRVAEMLELVGLPMHGKRRISELSGGERQRVALARTLAPAPELIMLDEPLAALDRLLRERLLSDLCTILDKTRITTILVTHDQQEAFAVAHRICVMDRGRVEQVDSPVALYNHPAGRTVADFLGFQNIVNKGISFTDKGEVCIDHEQGRSFFSMPAMERAGHKDNASLLFLPDGGTLVPFNGHDQSQEKFLNNSNHRPRGGVISAKQRSTDTCTNENGQNKIKKNVEAEKIKNRIFGTLEDVFFQGSVVKIRIKTLFGRWFSFDVPARGRLPERGETVELAIDPESIRVIRG</sequence>
<dbReference type="EMBL" id="FWXY01000008">
    <property type="protein sequence ID" value="SMC71581.1"/>
    <property type="molecule type" value="Genomic_DNA"/>
</dbReference>
<dbReference type="GO" id="GO:0015697">
    <property type="term" value="P:quaternary ammonium group transport"/>
    <property type="evidence" value="ECO:0007669"/>
    <property type="project" value="UniProtKB-ARBA"/>
</dbReference>
<name>A0A1W2BFG0_9BACT</name>
<keyword evidence="3" id="KW-0067">ATP-binding</keyword>
<evidence type="ECO:0000256" key="3">
    <source>
        <dbReference type="ARBA" id="ARBA00022840"/>
    </source>
</evidence>
<dbReference type="STRING" id="1121400.SAMN02746065_10850"/>
<dbReference type="Pfam" id="PF08402">
    <property type="entry name" value="TOBE_2"/>
    <property type="match status" value="1"/>
</dbReference>
<dbReference type="PANTHER" id="PTHR42781">
    <property type="entry name" value="SPERMIDINE/PUTRESCINE IMPORT ATP-BINDING PROTEIN POTA"/>
    <property type="match status" value="1"/>
</dbReference>
<dbReference type="InterPro" id="IPR027417">
    <property type="entry name" value="P-loop_NTPase"/>
</dbReference>
<keyword evidence="1" id="KW-0813">Transport</keyword>
<evidence type="ECO:0000256" key="2">
    <source>
        <dbReference type="ARBA" id="ARBA00022741"/>
    </source>
</evidence>
<dbReference type="PROSITE" id="PS00211">
    <property type="entry name" value="ABC_TRANSPORTER_1"/>
    <property type="match status" value="1"/>
</dbReference>
<keyword evidence="2" id="KW-0547">Nucleotide-binding</keyword>
<evidence type="ECO:0000259" key="4">
    <source>
        <dbReference type="PROSITE" id="PS50893"/>
    </source>
</evidence>
<feature type="domain" description="ABC transporter" evidence="4">
    <location>
        <begin position="4"/>
        <end position="234"/>
    </location>
</feature>
<dbReference type="InterPro" id="IPR050093">
    <property type="entry name" value="ABC_SmlMolc_Importer"/>
</dbReference>
<dbReference type="PROSITE" id="PS50893">
    <property type="entry name" value="ABC_TRANSPORTER_2"/>
    <property type="match status" value="1"/>
</dbReference>
<dbReference type="GO" id="GO:0022857">
    <property type="term" value="F:transmembrane transporter activity"/>
    <property type="evidence" value="ECO:0007669"/>
    <property type="project" value="InterPro"/>
</dbReference>
<dbReference type="GO" id="GO:0005524">
    <property type="term" value="F:ATP binding"/>
    <property type="evidence" value="ECO:0007669"/>
    <property type="project" value="UniProtKB-KW"/>
</dbReference>
<evidence type="ECO:0000313" key="5">
    <source>
        <dbReference type="EMBL" id="SMC71581.1"/>
    </source>
</evidence>
<dbReference type="FunFam" id="3.40.50.300:FF:000425">
    <property type="entry name" value="Probable ABC transporter, ATP-binding subunit"/>
    <property type="match status" value="1"/>
</dbReference>
<dbReference type="SMART" id="SM00382">
    <property type="entry name" value="AAA"/>
    <property type="match status" value="1"/>
</dbReference>
<dbReference type="PANTHER" id="PTHR42781:SF4">
    <property type="entry name" value="SPERMIDINE_PUTRESCINE IMPORT ATP-BINDING PROTEIN POTA"/>
    <property type="match status" value="1"/>
</dbReference>
<keyword evidence="6" id="KW-1185">Reference proteome</keyword>
<dbReference type="Gene3D" id="3.40.50.300">
    <property type="entry name" value="P-loop containing nucleotide triphosphate hydrolases"/>
    <property type="match status" value="1"/>
</dbReference>
<dbReference type="GO" id="GO:0016887">
    <property type="term" value="F:ATP hydrolysis activity"/>
    <property type="evidence" value="ECO:0007669"/>
    <property type="project" value="InterPro"/>
</dbReference>
<dbReference type="InterPro" id="IPR017871">
    <property type="entry name" value="ABC_transporter-like_CS"/>
</dbReference>
<evidence type="ECO:0000313" key="6">
    <source>
        <dbReference type="Proteomes" id="UP000192418"/>
    </source>
</evidence>
<dbReference type="Proteomes" id="UP000192418">
    <property type="component" value="Unassembled WGS sequence"/>
</dbReference>
<dbReference type="AlphaFoldDB" id="A0A1W2BFG0"/>
<reference evidence="5 6" key="1">
    <citation type="submission" date="2017-04" db="EMBL/GenBank/DDBJ databases">
        <authorList>
            <person name="Afonso C.L."/>
            <person name="Miller P.J."/>
            <person name="Scott M.A."/>
            <person name="Spackman E."/>
            <person name="Goraichik I."/>
            <person name="Dimitrov K.M."/>
            <person name="Suarez D.L."/>
            <person name="Swayne D.E."/>
        </authorList>
    </citation>
    <scope>NUCLEOTIDE SEQUENCE [LARGE SCALE GENOMIC DNA]</scope>
    <source>
        <strain evidence="5 6">DSM 3385</strain>
    </source>
</reference>
<dbReference type="InterPro" id="IPR003439">
    <property type="entry name" value="ABC_transporter-like_ATP-bd"/>
</dbReference>
<dbReference type="GO" id="GO:0043190">
    <property type="term" value="C:ATP-binding cassette (ABC) transporter complex"/>
    <property type="evidence" value="ECO:0007669"/>
    <property type="project" value="InterPro"/>
</dbReference>
<organism evidence="5 6">
    <name type="scientific">Desulfocicer vacuolatum DSM 3385</name>
    <dbReference type="NCBI Taxonomy" id="1121400"/>
    <lineage>
        <taxon>Bacteria</taxon>
        <taxon>Pseudomonadati</taxon>
        <taxon>Thermodesulfobacteriota</taxon>
        <taxon>Desulfobacteria</taxon>
        <taxon>Desulfobacterales</taxon>
        <taxon>Desulfobacteraceae</taxon>
        <taxon>Desulfocicer</taxon>
    </lineage>
</organism>
<protein>
    <submittedName>
        <fullName evidence="5">ABC-type Fe3+/spermidine/putrescine transport systems, ATPase components</fullName>
    </submittedName>
</protein>
<dbReference type="Pfam" id="PF00005">
    <property type="entry name" value="ABC_tran"/>
    <property type="match status" value="1"/>
</dbReference>
<proteinExistence type="predicted"/>
<dbReference type="OrthoDB" id="9809450at2"/>
<dbReference type="InterPro" id="IPR003593">
    <property type="entry name" value="AAA+_ATPase"/>
</dbReference>
<evidence type="ECO:0000256" key="1">
    <source>
        <dbReference type="ARBA" id="ARBA00022448"/>
    </source>
</evidence>